<evidence type="ECO:0000313" key="2">
    <source>
        <dbReference type="Proteomes" id="UP000515135"/>
    </source>
</evidence>
<proteinExistence type="predicted"/>
<organism evidence="2 3">
    <name type="scientific">Branchiostoma belcheri</name>
    <name type="common">Amphioxus</name>
    <dbReference type="NCBI Taxonomy" id="7741"/>
    <lineage>
        <taxon>Eukaryota</taxon>
        <taxon>Metazoa</taxon>
        <taxon>Chordata</taxon>
        <taxon>Cephalochordata</taxon>
        <taxon>Leptocardii</taxon>
        <taxon>Amphioxiformes</taxon>
        <taxon>Branchiostomatidae</taxon>
        <taxon>Branchiostoma</taxon>
    </lineage>
</organism>
<dbReference type="InterPro" id="IPR001729">
    <property type="entry name" value="SP-C"/>
</dbReference>
<keyword evidence="1" id="KW-1133">Transmembrane helix</keyword>
<protein>
    <submittedName>
        <fullName evidence="3">Uncharacterized protein LOC109463511 isoform X2</fullName>
    </submittedName>
</protein>
<dbReference type="GO" id="GO:0005576">
    <property type="term" value="C:extracellular region"/>
    <property type="evidence" value="ECO:0007669"/>
    <property type="project" value="InterPro"/>
</dbReference>
<feature type="transmembrane region" description="Helical" evidence="1">
    <location>
        <begin position="42"/>
        <end position="65"/>
    </location>
</feature>
<dbReference type="RefSeq" id="XP_019615914.1">
    <property type="nucleotide sequence ID" value="XM_019760355.1"/>
</dbReference>
<keyword evidence="1" id="KW-0472">Membrane</keyword>
<dbReference type="GO" id="GO:0007585">
    <property type="term" value="P:respiratory gaseous exchange by respiratory system"/>
    <property type="evidence" value="ECO:0007669"/>
    <property type="project" value="InterPro"/>
</dbReference>
<accession>A0A6P4XZQ5</accession>
<reference evidence="3" key="1">
    <citation type="submission" date="2025-08" db="UniProtKB">
        <authorList>
            <consortium name="RefSeq"/>
        </authorList>
    </citation>
    <scope>IDENTIFICATION</scope>
    <source>
        <tissue evidence="3">Gonad</tissue>
    </source>
</reference>
<keyword evidence="1" id="KW-0812">Transmembrane</keyword>
<dbReference type="GeneID" id="109463511"/>
<name>A0A6P4XZQ5_BRABE</name>
<gene>
    <name evidence="3" type="primary">LOC109463511</name>
</gene>
<keyword evidence="2" id="KW-1185">Reference proteome</keyword>
<dbReference type="Proteomes" id="UP000515135">
    <property type="component" value="Unplaced"/>
</dbReference>
<dbReference type="PANTHER" id="PTHR10800">
    <property type="entry name" value="PULMONARY SURFACTANT-ASSOCIATED PROTEIN C"/>
    <property type="match status" value="1"/>
</dbReference>
<evidence type="ECO:0000313" key="3">
    <source>
        <dbReference type="RefSeq" id="XP_019615914.1"/>
    </source>
</evidence>
<sequence>MTSTDEKKAPSSAEAALGGVFPDEIAAIKEEAKTGKRRRLKIMIIAAVIVMAALAGGAIFLGIHLTAKSVVTRSLNFWDGKQLLHETVETDNSAGTDAFYTEGSRGEAAVMYDHHKLMKAFKFSRSGTCFIIEETGNEKEGVRGVAEELEAKQDGSVQFVQNGGAMLMTVDTERPARPVLSQKLQDFCGQLEPRWAKLTPATEEEQQGDRVEIIMPADPGTDETAPGVHRDKRGIIISIVKCGENTYCVVVFIYRTEEENLPTTVGKALR</sequence>
<evidence type="ECO:0000256" key="1">
    <source>
        <dbReference type="SAM" id="Phobius"/>
    </source>
</evidence>
<dbReference type="AlphaFoldDB" id="A0A6P4XZQ5"/>
<dbReference type="PANTHER" id="PTHR10800:SF4">
    <property type="entry name" value="PULMONARY SURFACTANT-ASSOCIATED PROTEIN C"/>
    <property type="match status" value="1"/>
</dbReference>
<dbReference type="OrthoDB" id="10041806at2759"/>